<comment type="subcellular location">
    <subcellularLocation>
        <location evidence="2">Cytoplasm</location>
    </subcellularLocation>
    <subcellularLocation>
        <location evidence="1">Nucleus</location>
    </subcellularLocation>
</comment>
<dbReference type="InterPro" id="IPR044159">
    <property type="entry name" value="IQM"/>
</dbReference>
<feature type="compositionally biased region" description="Basic and acidic residues" evidence="5">
    <location>
        <begin position="380"/>
        <end position="392"/>
    </location>
</feature>
<dbReference type="AlphaFoldDB" id="W3VMW9"/>
<evidence type="ECO:0000256" key="1">
    <source>
        <dbReference type="ARBA" id="ARBA00004123"/>
    </source>
</evidence>
<keyword evidence="4" id="KW-0539">Nucleus</keyword>
<feature type="compositionally biased region" description="Low complexity" evidence="5">
    <location>
        <begin position="117"/>
        <end position="129"/>
    </location>
</feature>
<dbReference type="HOGENOM" id="CLU_472615_0_0_1"/>
<sequence>MVSTSDPVTVEPAADATQKAPSDGKGPTASIAPSPARSSSDDFTRIDAADRIRSVMRTTRLEKTLEEQRRGDKNDPVSRWQRGGVMAEQLGQQDHAPPAAVRGKASSPPPRLHHRTSSSSSSSSPNVNSLSRQLMSTSFFDKLPFTFKNEAEKDEFIRESKTLTKRMEDQNWLEMLDPKHRYGSNLKHYHRHWNLKADTRQNFLHWLDEGEGKDLSLEECPRSKLEAERITYLTPDERRNYLTYVDNDVQLPSNGHLHDIRAHLKQAGKGRLRWCRTGELVNTSKYDHGDLGKGRGVALRQSQEWQNAIARGEACDVVRDDKIKFRRTTSASSSDSFTSDSSLSDEDTAVQESTPRDSTSASSETSSNTKGSAHISSPKPARDPEEKQQSRKEKLLEKANLGPKYLLKQKLGLYTSAERQQVVKGDQEDGSHGDDGEQDALIRKRKADTWIFVTDLSYNMYIGIKQRGRFQHSSLLAGSLVTVAGVLKVKDGVIVSIYPWSGHYRSSSQHFEEFVKRLQERGLDTSQINVTKSKWVIEVVNRYGMYRKKKDRKLKDLKDRARETWDGHRSPTSGRTG</sequence>
<dbReference type="PANTHER" id="PTHR31250">
    <property type="entry name" value="IQ DOMAIN-CONTAINING PROTEIN IQM3"/>
    <property type="match status" value="1"/>
</dbReference>
<organism evidence="6 7">
    <name type="scientific">Moesziomyces aphidis</name>
    <name type="common">Pseudozyma aphidis</name>
    <dbReference type="NCBI Taxonomy" id="84754"/>
    <lineage>
        <taxon>Eukaryota</taxon>
        <taxon>Fungi</taxon>
        <taxon>Dikarya</taxon>
        <taxon>Basidiomycota</taxon>
        <taxon>Ustilaginomycotina</taxon>
        <taxon>Ustilaginomycetes</taxon>
        <taxon>Ustilaginales</taxon>
        <taxon>Ustilaginaceae</taxon>
        <taxon>Moesziomyces</taxon>
    </lineage>
</organism>
<comment type="caution">
    <text evidence="6">The sequence shown here is derived from an EMBL/GenBank/DDBJ whole genome shotgun (WGS) entry which is preliminary data.</text>
</comment>
<feature type="compositionally biased region" description="Basic and acidic residues" evidence="5">
    <location>
        <begin position="553"/>
        <end position="569"/>
    </location>
</feature>
<feature type="region of interest" description="Disordered" evidence="5">
    <location>
        <begin position="553"/>
        <end position="577"/>
    </location>
</feature>
<feature type="compositionally biased region" description="Low complexity" evidence="5">
    <location>
        <begin position="328"/>
        <end position="342"/>
    </location>
</feature>
<feature type="region of interest" description="Disordered" evidence="5">
    <location>
        <begin position="1"/>
        <end position="129"/>
    </location>
</feature>
<evidence type="ECO:0000313" key="7">
    <source>
        <dbReference type="Proteomes" id="UP000019462"/>
    </source>
</evidence>
<name>W3VMW9_MOEAP</name>
<evidence type="ECO:0000256" key="3">
    <source>
        <dbReference type="ARBA" id="ARBA00022490"/>
    </source>
</evidence>
<gene>
    <name evidence="6" type="ORF">PaG_02680</name>
</gene>
<evidence type="ECO:0000256" key="5">
    <source>
        <dbReference type="SAM" id="MobiDB-lite"/>
    </source>
</evidence>
<dbReference type="GO" id="GO:0005634">
    <property type="term" value="C:nucleus"/>
    <property type="evidence" value="ECO:0007669"/>
    <property type="project" value="UniProtKB-SubCell"/>
</dbReference>
<accession>W3VMW9</accession>
<feature type="region of interest" description="Disordered" evidence="5">
    <location>
        <begin position="326"/>
        <end position="392"/>
    </location>
</feature>
<feature type="compositionally biased region" description="Low complexity" evidence="5">
    <location>
        <begin position="27"/>
        <end position="38"/>
    </location>
</feature>
<dbReference type="GO" id="GO:0005737">
    <property type="term" value="C:cytoplasm"/>
    <property type="evidence" value="ECO:0007669"/>
    <property type="project" value="UniProtKB-SubCell"/>
</dbReference>
<dbReference type="OrthoDB" id="7344096at2759"/>
<dbReference type="PANTHER" id="PTHR31250:SF27">
    <property type="entry name" value="IQ DOMAIN-CONTAINING PROTEIN IQM5"/>
    <property type="match status" value="1"/>
</dbReference>
<reference evidence="6 7" key="1">
    <citation type="journal article" date="2014" name="Genome Announc.">
        <title>Genome sequence of the basidiomycetous fungus Pseudozyma aphidis DSM70725, an efficient producer of biosurfactant mannosylerythritol lipids.</title>
        <authorList>
            <person name="Lorenz S."/>
            <person name="Guenther M."/>
            <person name="Grumaz C."/>
            <person name="Rupp S."/>
            <person name="Zibek S."/>
            <person name="Sohn K."/>
        </authorList>
    </citation>
    <scope>NUCLEOTIDE SEQUENCE [LARGE SCALE GENOMIC DNA]</scope>
    <source>
        <strain evidence="7">ATCC 32657 / CBS 517.83 / DSM 70725 / JCM 10318 / NBRC 10182 / NRRL Y-7954 / St-0401</strain>
    </source>
</reference>
<dbReference type="EMBL" id="AWNI01000009">
    <property type="protein sequence ID" value="ETS62914.1"/>
    <property type="molecule type" value="Genomic_DNA"/>
</dbReference>
<proteinExistence type="predicted"/>
<protein>
    <recommendedName>
        <fullName evidence="8">IQ domain-containing calmodulin-binding protein</fullName>
    </recommendedName>
</protein>
<keyword evidence="3" id="KW-0963">Cytoplasm</keyword>
<feature type="compositionally biased region" description="Low complexity" evidence="5">
    <location>
        <begin position="358"/>
        <end position="372"/>
    </location>
</feature>
<feature type="compositionally biased region" description="Basic and acidic residues" evidence="5">
    <location>
        <begin position="39"/>
        <end position="76"/>
    </location>
</feature>
<dbReference type="Proteomes" id="UP000019462">
    <property type="component" value="Unassembled WGS sequence"/>
</dbReference>
<evidence type="ECO:0000256" key="2">
    <source>
        <dbReference type="ARBA" id="ARBA00004496"/>
    </source>
</evidence>
<evidence type="ECO:0000256" key="4">
    <source>
        <dbReference type="ARBA" id="ARBA00023242"/>
    </source>
</evidence>
<evidence type="ECO:0000313" key="6">
    <source>
        <dbReference type="EMBL" id="ETS62914.1"/>
    </source>
</evidence>
<evidence type="ECO:0008006" key="8">
    <source>
        <dbReference type="Google" id="ProtNLM"/>
    </source>
</evidence>
<keyword evidence="7" id="KW-1185">Reference proteome</keyword>